<dbReference type="CDD" id="cd13540">
    <property type="entry name" value="PBP2_ModA_WtpA"/>
    <property type="match status" value="1"/>
</dbReference>
<dbReference type="RefSeq" id="WP_009376305.1">
    <property type="nucleotide sequence ID" value="NZ_ALJD01000009.1"/>
</dbReference>
<dbReference type="AlphaFoldDB" id="J2ZB07"/>
<sequence length="286" mass="30051">MTSTRRTFVRRVAAGGLAVATLGTAGVQGVRFVTGGEERSTTDEAKALVAGSLLALASDVPGASVEAHGSLTVRNLVVDGARDPDVLALADPTLFEGLATNVTLFATNALVLAYNPDSAYADALDSDWARTLERDDVRLGRTDPKADPLGYRTVLALQLAEAAGLAAPTLLDDSHVFPETALVRALEAGKLDAAFVYTNMAVEHDLPFVDLPSAIDFSDPTEADRYATASLALPNRTVHGAPIRYGVTAMTDAGSAWVESLTTDTTRLRDHGFTVPGAYPVDQPVE</sequence>
<gene>
    <name evidence="2" type="ORF">HSB1_32520</name>
</gene>
<name>J2ZB07_9EURY</name>
<proteinExistence type="inferred from homology"/>
<evidence type="ECO:0000313" key="3">
    <source>
        <dbReference type="Proteomes" id="UP000007813"/>
    </source>
</evidence>
<protein>
    <submittedName>
        <fullName evidence="2">Uncharacterized protein</fullName>
    </submittedName>
</protein>
<accession>J2ZB07</accession>
<dbReference type="GO" id="GO:0030973">
    <property type="term" value="F:molybdate ion binding"/>
    <property type="evidence" value="ECO:0007669"/>
    <property type="project" value="TreeGrafter"/>
</dbReference>
<dbReference type="PANTHER" id="PTHR30632:SF16">
    <property type="entry name" value="MOLYBDATE_TUNGSTATE-BINDING PROTEIN WTPA"/>
    <property type="match status" value="1"/>
</dbReference>
<reference evidence="2 3" key="1">
    <citation type="journal article" date="2012" name="J. Bacteriol.">
        <title>Draft Genome Sequence of the Extremely Halophilic Archaeon Halogranum salarium B-1T.</title>
        <authorList>
            <person name="Kim K.K."/>
            <person name="Lee K.C."/>
            <person name="Lee J.S."/>
        </authorList>
    </citation>
    <scope>NUCLEOTIDE SEQUENCE [LARGE SCALE GENOMIC DNA]</scope>
    <source>
        <strain evidence="2 3">B-1</strain>
    </source>
</reference>
<comment type="caution">
    <text evidence="2">The sequence shown here is derived from an EMBL/GenBank/DDBJ whole genome shotgun (WGS) entry which is preliminary data.</text>
</comment>
<dbReference type="InterPro" id="IPR006311">
    <property type="entry name" value="TAT_signal"/>
</dbReference>
<dbReference type="Gene3D" id="3.40.190.10">
    <property type="entry name" value="Periplasmic binding protein-like II"/>
    <property type="match status" value="2"/>
</dbReference>
<dbReference type="Pfam" id="PF13531">
    <property type="entry name" value="SBP_bac_11"/>
    <property type="match status" value="1"/>
</dbReference>
<dbReference type="eggNOG" id="arCOG00219">
    <property type="taxonomic scope" value="Archaea"/>
</dbReference>
<comment type="similarity">
    <text evidence="1">Belongs to the bacterial solute-binding protein 1 family. WtpA subfamily.</text>
</comment>
<evidence type="ECO:0000256" key="1">
    <source>
        <dbReference type="ARBA" id="ARBA00009438"/>
    </source>
</evidence>
<evidence type="ECO:0000313" key="2">
    <source>
        <dbReference type="EMBL" id="EJN57835.1"/>
    </source>
</evidence>
<dbReference type="SUPFAM" id="SSF53850">
    <property type="entry name" value="Periplasmic binding protein-like II"/>
    <property type="match status" value="1"/>
</dbReference>
<dbReference type="InterPro" id="IPR050682">
    <property type="entry name" value="ModA/WtpA"/>
</dbReference>
<dbReference type="PANTHER" id="PTHR30632">
    <property type="entry name" value="MOLYBDATE-BINDING PERIPLASMIC PROTEIN"/>
    <property type="match status" value="1"/>
</dbReference>
<dbReference type="GO" id="GO:0015689">
    <property type="term" value="P:molybdate ion transport"/>
    <property type="evidence" value="ECO:0007669"/>
    <property type="project" value="TreeGrafter"/>
</dbReference>
<dbReference type="OrthoDB" id="7820at2157"/>
<organism evidence="2 3">
    <name type="scientific">Halogranum salarium B-1</name>
    <dbReference type="NCBI Taxonomy" id="1210908"/>
    <lineage>
        <taxon>Archaea</taxon>
        <taxon>Methanobacteriati</taxon>
        <taxon>Methanobacteriota</taxon>
        <taxon>Stenosarchaea group</taxon>
        <taxon>Halobacteria</taxon>
        <taxon>Halobacteriales</taxon>
        <taxon>Haloferacaceae</taxon>
    </lineage>
</organism>
<dbReference type="PROSITE" id="PS51318">
    <property type="entry name" value="TAT"/>
    <property type="match status" value="1"/>
</dbReference>
<dbReference type="EMBL" id="ALJD01000009">
    <property type="protein sequence ID" value="EJN57835.1"/>
    <property type="molecule type" value="Genomic_DNA"/>
</dbReference>
<dbReference type="Proteomes" id="UP000007813">
    <property type="component" value="Unassembled WGS sequence"/>
</dbReference>